<dbReference type="Pfam" id="PF09697">
    <property type="entry name" value="Porph_ging"/>
    <property type="match status" value="1"/>
</dbReference>
<dbReference type="Proteomes" id="UP001284033">
    <property type="component" value="Unassembled WGS sequence"/>
</dbReference>
<dbReference type="InterPro" id="IPR005901">
    <property type="entry name" value="GLPGLI"/>
</dbReference>
<dbReference type="NCBIfam" id="TIGR01200">
    <property type="entry name" value="GLPGLI"/>
    <property type="match status" value="1"/>
</dbReference>
<evidence type="ECO:0000313" key="2">
    <source>
        <dbReference type="EMBL" id="MCW0524068.1"/>
    </source>
</evidence>
<evidence type="ECO:0000313" key="3">
    <source>
        <dbReference type="EMBL" id="MDY3513458.1"/>
    </source>
</evidence>
<reference evidence="2" key="1">
    <citation type="submission" date="2022-10" db="EMBL/GenBank/DDBJ databases">
        <title>Sifting through the core-genome to identify putative cross-protective antigens against Riemerella anatipestifer.</title>
        <authorList>
            <person name="Zheng X."/>
            <person name="Zhang W."/>
        </authorList>
    </citation>
    <scope>NUCLEOTIDE SEQUENCE</scope>
    <source>
        <strain evidence="2">ZWRA178</strain>
    </source>
</reference>
<evidence type="ECO:0000256" key="1">
    <source>
        <dbReference type="SAM" id="MobiDB-lite"/>
    </source>
</evidence>
<protein>
    <submittedName>
        <fullName evidence="2">GLPGLI family protein</fullName>
    </submittedName>
</protein>
<dbReference type="Proteomes" id="UP001207440">
    <property type="component" value="Unassembled WGS sequence"/>
</dbReference>
<reference evidence="3" key="2">
    <citation type="submission" date="2023-01" db="EMBL/GenBank/DDBJ databases">
        <title>Genome-based studies on antimicrobial resistance profiles of Riemerella anatipestifer in China, 1994 to 2021.</title>
        <authorList>
            <person name="Yang Z."/>
            <person name="Zhu D."/>
        </authorList>
    </citation>
    <scope>NUCLEOTIDE SEQUENCE</scope>
    <source>
        <strain evidence="3">RCAD1218</strain>
    </source>
</reference>
<sequence length="281" mass="32449">MFKKYISTIALSLFVHIDAQVYKNDSLRGSFTYLLKSKPNNLYPETLYQELFSLQVSDNRSFFISENLLKYDSIFTSEMNTAIRDGSKSINFSGKSFPKTNSKFLVVQENDKTIFYGTVGTSVLAYQEPKINSWKLVDETKIVNSFSCKKAELRFKGRDWIAWYSTEIPFPYGPYKFGGLPGLIIKMTDKKEEYDFELVESLPGRDLKGKVIGINKKRYDNFISVTKQELEVAKDSFRKNLLQSMKNDGVVLSPEQTTALREKQKRDKLEKKGYNPIELEN</sequence>
<accession>A0AAP3ALD5</accession>
<name>A0AAP3ALD5_RIEAN</name>
<dbReference type="EMBL" id="JAOZYT010000039">
    <property type="protein sequence ID" value="MCW0524068.1"/>
    <property type="molecule type" value="Genomic_DNA"/>
</dbReference>
<comment type="caution">
    <text evidence="2">The sequence shown here is derived from an EMBL/GenBank/DDBJ whole genome shotgun (WGS) entry which is preliminary data.</text>
</comment>
<feature type="compositionally biased region" description="Basic and acidic residues" evidence="1">
    <location>
        <begin position="260"/>
        <end position="273"/>
    </location>
</feature>
<evidence type="ECO:0000313" key="4">
    <source>
        <dbReference type="Proteomes" id="UP001207440"/>
    </source>
</evidence>
<dbReference type="AlphaFoldDB" id="A0AAP3ALD5"/>
<dbReference type="EMBL" id="JAQZHK010000009">
    <property type="protein sequence ID" value="MDY3513458.1"/>
    <property type="molecule type" value="Genomic_DNA"/>
</dbReference>
<gene>
    <name evidence="2" type="ORF">OKE68_07060</name>
    <name evidence="3" type="ORF">PG303_09550</name>
</gene>
<organism evidence="2 4">
    <name type="scientific">Riemerella anatipestifer</name>
    <name type="common">Moraxella anatipestifer</name>
    <dbReference type="NCBI Taxonomy" id="34085"/>
    <lineage>
        <taxon>Bacteria</taxon>
        <taxon>Pseudomonadati</taxon>
        <taxon>Bacteroidota</taxon>
        <taxon>Flavobacteriia</taxon>
        <taxon>Flavobacteriales</taxon>
        <taxon>Weeksellaceae</taxon>
        <taxon>Riemerella</taxon>
    </lineage>
</organism>
<feature type="region of interest" description="Disordered" evidence="1">
    <location>
        <begin position="255"/>
        <end position="281"/>
    </location>
</feature>
<proteinExistence type="predicted"/>
<dbReference type="RefSeq" id="WP_064970602.1">
    <property type="nucleotide sequence ID" value="NZ_CP029760.1"/>
</dbReference>